<dbReference type="OrthoDB" id="9787041at2"/>
<dbReference type="SUPFAM" id="SSF88713">
    <property type="entry name" value="Glycoside hydrolase/deacetylase"/>
    <property type="match status" value="1"/>
</dbReference>
<accession>A0A3E1KCD4</accession>
<keyword evidence="4" id="KW-1185">Reference proteome</keyword>
<evidence type="ECO:0000256" key="1">
    <source>
        <dbReference type="SAM" id="SignalP"/>
    </source>
</evidence>
<dbReference type="PANTHER" id="PTHR47561">
    <property type="entry name" value="POLYSACCHARIDE DEACETYLASE FAMILY PROTEIN (AFU_ORTHOLOGUE AFUA_6G05030)"/>
    <property type="match status" value="1"/>
</dbReference>
<feature type="chain" id="PRO_5017604468" description="NodB homology domain-containing protein" evidence="1">
    <location>
        <begin position="26"/>
        <end position="605"/>
    </location>
</feature>
<keyword evidence="1" id="KW-0732">Signal</keyword>
<dbReference type="InterPro" id="IPR029062">
    <property type="entry name" value="Class_I_gatase-like"/>
</dbReference>
<proteinExistence type="predicted"/>
<dbReference type="Proteomes" id="UP000260351">
    <property type="component" value="Unassembled WGS sequence"/>
</dbReference>
<dbReference type="InterPro" id="IPR011330">
    <property type="entry name" value="Glyco_hydro/deAcase_b/a-brl"/>
</dbReference>
<name>A0A3E1KCD4_9GAMM</name>
<evidence type="ECO:0000259" key="2">
    <source>
        <dbReference type="Pfam" id="PF01522"/>
    </source>
</evidence>
<evidence type="ECO:0000313" key="4">
    <source>
        <dbReference type="Proteomes" id="UP000260351"/>
    </source>
</evidence>
<dbReference type="RefSeq" id="WP_116649365.1">
    <property type="nucleotide sequence ID" value="NZ_QUZK01000009.1"/>
</dbReference>
<gene>
    <name evidence="3" type="ORF">DZC52_01560</name>
</gene>
<dbReference type="InterPro" id="IPR002509">
    <property type="entry name" value="NODB_dom"/>
</dbReference>
<dbReference type="GO" id="GO:0005975">
    <property type="term" value="P:carbohydrate metabolic process"/>
    <property type="evidence" value="ECO:0007669"/>
    <property type="project" value="InterPro"/>
</dbReference>
<dbReference type="GO" id="GO:0016810">
    <property type="term" value="F:hydrolase activity, acting on carbon-nitrogen (but not peptide) bonds"/>
    <property type="evidence" value="ECO:0007669"/>
    <property type="project" value="InterPro"/>
</dbReference>
<sequence length="605" mass="65812">MIGIQAMQRLSCAAILLLNSPYASATVLLLHDGDSLASGFDCLGIELALDEVGIESDRIDVRSSPVSSLPLDHPLIVACHLDFGMDPAGALALQDWIHDGGGLLATGRSGLRMETALGLASIVVSDGAERTEVRFKAGYAATSGIGWDGPIAAGSVLPASQLPSLARHYYYDESEGGWPSYHAVVQSASDLGHWHDSTAPWEEPDGAVAVTASQHGAGRAIYSGALPGVHANWDWPRSWRTFVVHALTWLAQDELLVELGHWPHANAAAFAWSGDTEKPAMTTAVPALLQLFDDLGLSRFGTFYTVGQGGGDAGTVGGQEHPAIVQAILDGGAELAGHGDIHTSFNGQDYPTQFQRLSTMRGLLEPMMTAGQRLSGFRAPYLSQDTTTWRALAELGFTHDAGDADVWSNTTLPHRRDGLIQLPPSMPMDWHLFEQYALDDATARAIWFDKFDYVLARRGLFSWLHHPWVIEGRLGIVEEMLQYAIDRGDVWLARQDDIAAWWRARSGISMERLTAPPDRGRVRVVNLGGTAVAGASVWFRVPDDDSRPWEALVGGNPENLLDRYHANSLYRVAVIDHLAPGEETVVEVFPKGELFFDRFELTPAD</sequence>
<dbReference type="Gene3D" id="3.20.20.370">
    <property type="entry name" value="Glycoside hydrolase/deacetylase"/>
    <property type="match status" value="1"/>
</dbReference>
<dbReference type="AlphaFoldDB" id="A0A3E1KCD4"/>
<dbReference type="Gene3D" id="3.40.50.880">
    <property type="match status" value="1"/>
</dbReference>
<organism evidence="3 4">
    <name type="scientific">Wenzhouxiangella sediminis</name>
    <dbReference type="NCBI Taxonomy" id="1792836"/>
    <lineage>
        <taxon>Bacteria</taxon>
        <taxon>Pseudomonadati</taxon>
        <taxon>Pseudomonadota</taxon>
        <taxon>Gammaproteobacteria</taxon>
        <taxon>Chromatiales</taxon>
        <taxon>Wenzhouxiangellaceae</taxon>
        <taxon>Wenzhouxiangella</taxon>
    </lineage>
</organism>
<dbReference type="SUPFAM" id="SSF52317">
    <property type="entry name" value="Class I glutamine amidotransferase-like"/>
    <property type="match status" value="1"/>
</dbReference>
<feature type="signal peptide" evidence="1">
    <location>
        <begin position="1"/>
        <end position="25"/>
    </location>
</feature>
<feature type="domain" description="NodB homology" evidence="2">
    <location>
        <begin position="283"/>
        <end position="398"/>
    </location>
</feature>
<evidence type="ECO:0000313" key="3">
    <source>
        <dbReference type="EMBL" id="RFF32422.1"/>
    </source>
</evidence>
<dbReference type="EMBL" id="QUZK01000009">
    <property type="protein sequence ID" value="RFF32422.1"/>
    <property type="molecule type" value="Genomic_DNA"/>
</dbReference>
<protein>
    <recommendedName>
        <fullName evidence="2">NodB homology domain-containing protein</fullName>
    </recommendedName>
</protein>
<reference evidence="3 4" key="1">
    <citation type="submission" date="2018-08" db="EMBL/GenBank/DDBJ databases">
        <title>Wenzhouxiangella salilacus sp. nov., a novel bacterium isolated from a saline lake in Xinjiang Province, China.</title>
        <authorList>
            <person name="Han S."/>
        </authorList>
    </citation>
    <scope>NUCLEOTIDE SEQUENCE [LARGE SCALE GENOMIC DNA]</scope>
    <source>
        <strain evidence="3 4">XDB06</strain>
    </source>
</reference>
<dbReference type="Pfam" id="PF01522">
    <property type="entry name" value="Polysacc_deac_1"/>
    <property type="match status" value="1"/>
</dbReference>
<comment type="caution">
    <text evidence="3">The sequence shown here is derived from an EMBL/GenBank/DDBJ whole genome shotgun (WGS) entry which is preliminary data.</text>
</comment>
<dbReference type="PANTHER" id="PTHR47561:SF1">
    <property type="entry name" value="POLYSACCHARIDE DEACETYLASE FAMILY PROTEIN (AFU_ORTHOLOGUE AFUA_6G05030)"/>
    <property type="match status" value="1"/>
</dbReference>